<evidence type="ECO:0000259" key="1">
    <source>
        <dbReference type="Pfam" id="PF07705"/>
    </source>
</evidence>
<dbReference type="Gene3D" id="2.60.40.10">
    <property type="entry name" value="Immunoglobulins"/>
    <property type="match status" value="2"/>
</dbReference>
<evidence type="ECO:0000313" key="2">
    <source>
        <dbReference type="EMBL" id="SIR98125.1"/>
    </source>
</evidence>
<feature type="domain" description="CARDB" evidence="1">
    <location>
        <begin position="172"/>
        <end position="243"/>
    </location>
</feature>
<dbReference type="Proteomes" id="UP000185936">
    <property type="component" value="Unassembled WGS sequence"/>
</dbReference>
<evidence type="ECO:0000313" key="3">
    <source>
        <dbReference type="Proteomes" id="UP000185936"/>
    </source>
</evidence>
<feature type="domain" description="CARDB" evidence="1">
    <location>
        <begin position="261"/>
        <end position="335"/>
    </location>
</feature>
<sequence length="390" mass="41335">MPSTKTLFAAAAACFLVAFAVPTVAITVGEDPASDDVVLEPVDQRYATVVDGELELDLTVLDNTVTEFIEVFTISVGSGADDIESIWISNDVDGLEFYAGTNAAAELTESNPLEPTAGQTTSIGVAVDTHFAQSGTETFTVHVRYEDEDDDDEDDEDDDPVEIPRMIDLESVDSDVTAAETGDSVTVTATYRNNGPRTETVMAAFTVNGVVVETKTLELAPGETASVGFERQLQWPGTYEIGVDGVSKSVTVEGPPINVLSASVTDAELTAGETTTIEATVTNPTEMQVDRTLELAVDGIVVDTRTVTLEPNSERTVTFDRQFTEPGTYAIAVSGVEAGSITVDEPEPTVLRNRDLSAATTAALAPPMAAGFLFLAAAANRRWAFVSREA</sequence>
<keyword evidence="3" id="KW-1185">Reference proteome</keyword>
<accession>A0A1N7FD20</accession>
<gene>
    <name evidence="2" type="ORF">SAMN05421752_106203</name>
</gene>
<dbReference type="AlphaFoldDB" id="A0A1N7FD20"/>
<organism evidence="2 3">
    <name type="scientific">Natronorubrum thiooxidans</name>
    <dbReference type="NCBI Taxonomy" id="308853"/>
    <lineage>
        <taxon>Archaea</taxon>
        <taxon>Methanobacteriati</taxon>
        <taxon>Methanobacteriota</taxon>
        <taxon>Stenosarchaea group</taxon>
        <taxon>Halobacteria</taxon>
        <taxon>Halobacteriales</taxon>
        <taxon>Natrialbaceae</taxon>
        <taxon>Natronorubrum</taxon>
    </lineage>
</organism>
<dbReference type="InterPro" id="IPR011635">
    <property type="entry name" value="CARDB"/>
</dbReference>
<dbReference type="OrthoDB" id="271491at2157"/>
<proteinExistence type="predicted"/>
<dbReference type="InterPro" id="IPR013783">
    <property type="entry name" value="Ig-like_fold"/>
</dbReference>
<dbReference type="STRING" id="308853.SAMN05421752_106203"/>
<dbReference type="EMBL" id="FTNR01000006">
    <property type="protein sequence ID" value="SIR98125.1"/>
    <property type="molecule type" value="Genomic_DNA"/>
</dbReference>
<dbReference type="Pfam" id="PF07705">
    <property type="entry name" value="CARDB"/>
    <property type="match status" value="2"/>
</dbReference>
<name>A0A1N7FD20_9EURY</name>
<protein>
    <submittedName>
        <fullName evidence="2">CARDB protein</fullName>
    </submittedName>
</protein>
<dbReference type="RefSeq" id="WP_076609133.1">
    <property type="nucleotide sequence ID" value="NZ_FTNR01000006.1"/>
</dbReference>
<reference evidence="3" key="1">
    <citation type="submission" date="2017-01" db="EMBL/GenBank/DDBJ databases">
        <authorList>
            <person name="Varghese N."/>
            <person name="Submissions S."/>
        </authorList>
    </citation>
    <scope>NUCLEOTIDE SEQUENCE [LARGE SCALE GENOMIC DNA]</scope>
    <source>
        <strain evidence="3">type strain: HArc-</strain>
    </source>
</reference>